<gene>
    <name evidence="3" type="ORF">GCM10011581_05870</name>
</gene>
<dbReference type="EMBL" id="BMMT01000001">
    <property type="protein sequence ID" value="GGI71700.1"/>
    <property type="molecule type" value="Genomic_DNA"/>
</dbReference>
<protein>
    <submittedName>
        <fullName evidence="3">Uncharacterized protein</fullName>
    </submittedName>
</protein>
<evidence type="ECO:0000313" key="3">
    <source>
        <dbReference type="EMBL" id="GGI71700.1"/>
    </source>
</evidence>
<keyword evidence="2" id="KW-1133">Transmembrane helix</keyword>
<evidence type="ECO:0000256" key="1">
    <source>
        <dbReference type="SAM" id="MobiDB-lite"/>
    </source>
</evidence>
<feature type="compositionally biased region" description="Basic and acidic residues" evidence="1">
    <location>
        <begin position="26"/>
        <end position="49"/>
    </location>
</feature>
<keyword evidence="2" id="KW-0472">Membrane</keyword>
<sequence length="107" mass="12391">MTTIYDPRAARTIARAEAAKAQAEADAVREQTRRDREERRAEQARQERRERRRERQQRWARWRTAAPQTALSGLWAALIVAPLLLAWDAQARGESASFRRSATSRFA</sequence>
<evidence type="ECO:0000256" key="2">
    <source>
        <dbReference type="SAM" id="Phobius"/>
    </source>
</evidence>
<comment type="caution">
    <text evidence="3">The sequence shown here is derived from an EMBL/GenBank/DDBJ whole genome shotgun (WGS) entry which is preliminary data.</text>
</comment>
<proteinExistence type="predicted"/>
<feature type="transmembrane region" description="Helical" evidence="2">
    <location>
        <begin position="65"/>
        <end position="87"/>
    </location>
</feature>
<evidence type="ECO:0000313" key="4">
    <source>
        <dbReference type="Proteomes" id="UP000597989"/>
    </source>
</evidence>
<organism evidence="3 4">
    <name type="scientific">Saccharopolyspora thermophila</name>
    <dbReference type="NCBI Taxonomy" id="89367"/>
    <lineage>
        <taxon>Bacteria</taxon>
        <taxon>Bacillati</taxon>
        <taxon>Actinomycetota</taxon>
        <taxon>Actinomycetes</taxon>
        <taxon>Pseudonocardiales</taxon>
        <taxon>Pseudonocardiaceae</taxon>
        <taxon>Saccharopolyspora</taxon>
    </lineage>
</organism>
<feature type="region of interest" description="Disordered" evidence="1">
    <location>
        <begin position="16"/>
        <end position="59"/>
    </location>
</feature>
<reference evidence="3 4" key="1">
    <citation type="journal article" date="2014" name="Int. J. Syst. Evol. Microbiol.">
        <title>Complete genome sequence of Corynebacterium casei LMG S-19264T (=DSM 44701T), isolated from a smear-ripened cheese.</title>
        <authorList>
            <consortium name="US DOE Joint Genome Institute (JGI-PGF)"/>
            <person name="Walter F."/>
            <person name="Albersmeier A."/>
            <person name="Kalinowski J."/>
            <person name="Ruckert C."/>
        </authorList>
    </citation>
    <scope>NUCLEOTIDE SEQUENCE [LARGE SCALE GENOMIC DNA]</scope>
    <source>
        <strain evidence="3 4">CGMCC 4.7206</strain>
    </source>
</reference>
<accession>A0A917N7C8</accession>
<dbReference type="Proteomes" id="UP000597989">
    <property type="component" value="Unassembled WGS sequence"/>
</dbReference>
<name>A0A917N7C8_9PSEU</name>
<keyword evidence="2" id="KW-0812">Transmembrane</keyword>
<dbReference type="RefSeq" id="WP_188985030.1">
    <property type="nucleotide sequence ID" value="NZ_BMMT01000001.1"/>
</dbReference>
<dbReference type="AlphaFoldDB" id="A0A917N7C8"/>
<feature type="compositionally biased region" description="Low complexity" evidence="1">
    <location>
        <begin position="16"/>
        <end position="25"/>
    </location>
</feature>
<feature type="compositionally biased region" description="Basic residues" evidence="1">
    <location>
        <begin position="50"/>
        <end position="59"/>
    </location>
</feature>